<evidence type="ECO:0000313" key="1">
    <source>
        <dbReference type="EMBL" id="KYO24313.1"/>
    </source>
</evidence>
<dbReference type="AlphaFoldDB" id="A0A151MIL0"/>
<proteinExistence type="predicted"/>
<gene>
    <name evidence="1" type="ORF">Y1Q_0004339</name>
</gene>
<sequence>MFILAQPAINQAKEENKISRNTDSLCYLSEMGSTPPEDNENNAYGVEEEVFWGIHIQNSISDLSPATYGPILYQCKCWSRAQHLNGGNSKQ</sequence>
<dbReference type="EMBL" id="AKHW03006099">
    <property type="protein sequence ID" value="KYO24313.1"/>
    <property type="molecule type" value="Genomic_DNA"/>
</dbReference>
<comment type="caution">
    <text evidence="1">The sequence shown here is derived from an EMBL/GenBank/DDBJ whole genome shotgun (WGS) entry which is preliminary data.</text>
</comment>
<evidence type="ECO:0000313" key="2">
    <source>
        <dbReference type="Proteomes" id="UP000050525"/>
    </source>
</evidence>
<name>A0A151MIL0_ALLMI</name>
<keyword evidence="2" id="KW-1185">Reference proteome</keyword>
<reference evidence="1 2" key="1">
    <citation type="journal article" date="2012" name="Genome Biol.">
        <title>Sequencing three crocodilian genomes to illuminate the evolution of archosaurs and amniotes.</title>
        <authorList>
            <person name="St John J.A."/>
            <person name="Braun E.L."/>
            <person name="Isberg S.R."/>
            <person name="Miles L.G."/>
            <person name="Chong A.Y."/>
            <person name="Gongora J."/>
            <person name="Dalzell P."/>
            <person name="Moran C."/>
            <person name="Bed'hom B."/>
            <person name="Abzhanov A."/>
            <person name="Burgess S.C."/>
            <person name="Cooksey A.M."/>
            <person name="Castoe T.A."/>
            <person name="Crawford N.G."/>
            <person name="Densmore L.D."/>
            <person name="Drew J.C."/>
            <person name="Edwards S.V."/>
            <person name="Faircloth B.C."/>
            <person name="Fujita M.K."/>
            <person name="Greenwold M.J."/>
            <person name="Hoffmann F.G."/>
            <person name="Howard J.M."/>
            <person name="Iguchi T."/>
            <person name="Janes D.E."/>
            <person name="Khan S.Y."/>
            <person name="Kohno S."/>
            <person name="de Koning A.J."/>
            <person name="Lance S.L."/>
            <person name="McCarthy F.M."/>
            <person name="McCormack J.E."/>
            <person name="Merchant M.E."/>
            <person name="Peterson D.G."/>
            <person name="Pollock D.D."/>
            <person name="Pourmand N."/>
            <person name="Raney B.J."/>
            <person name="Roessler K.A."/>
            <person name="Sanford J.R."/>
            <person name="Sawyer R.H."/>
            <person name="Schmidt C.J."/>
            <person name="Triplett E.W."/>
            <person name="Tuberville T.D."/>
            <person name="Venegas-Anaya M."/>
            <person name="Howard J.T."/>
            <person name="Jarvis E.D."/>
            <person name="Guillette L.J.Jr."/>
            <person name="Glenn T.C."/>
            <person name="Green R.E."/>
            <person name="Ray D.A."/>
        </authorList>
    </citation>
    <scope>NUCLEOTIDE SEQUENCE [LARGE SCALE GENOMIC DNA]</scope>
    <source>
        <strain evidence="1">KSC_2009_1</strain>
    </source>
</reference>
<dbReference type="Proteomes" id="UP000050525">
    <property type="component" value="Unassembled WGS sequence"/>
</dbReference>
<accession>A0A151MIL0</accession>
<organism evidence="1 2">
    <name type="scientific">Alligator mississippiensis</name>
    <name type="common">American alligator</name>
    <dbReference type="NCBI Taxonomy" id="8496"/>
    <lineage>
        <taxon>Eukaryota</taxon>
        <taxon>Metazoa</taxon>
        <taxon>Chordata</taxon>
        <taxon>Craniata</taxon>
        <taxon>Vertebrata</taxon>
        <taxon>Euteleostomi</taxon>
        <taxon>Archelosauria</taxon>
        <taxon>Archosauria</taxon>
        <taxon>Crocodylia</taxon>
        <taxon>Alligatoridae</taxon>
        <taxon>Alligatorinae</taxon>
        <taxon>Alligator</taxon>
    </lineage>
</organism>
<protein>
    <submittedName>
        <fullName evidence="1">Uncharacterized protein</fullName>
    </submittedName>
</protein>